<gene>
    <name evidence="1" type="ORF">ALC60_04676</name>
</gene>
<protein>
    <submittedName>
        <fullName evidence="1">Uncharacterized protein</fullName>
    </submittedName>
</protein>
<keyword evidence="2" id="KW-1185">Reference proteome</keyword>
<name>A0A151X7R2_9HYME</name>
<organism evidence="1 2">
    <name type="scientific">Mycetomoellerius zeteki</name>
    <dbReference type="NCBI Taxonomy" id="64791"/>
    <lineage>
        <taxon>Eukaryota</taxon>
        <taxon>Metazoa</taxon>
        <taxon>Ecdysozoa</taxon>
        <taxon>Arthropoda</taxon>
        <taxon>Hexapoda</taxon>
        <taxon>Insecta</taxon>
        <taxon>Pterygota</taxon>
        <taxon>Neoptera</taxon>
        <taxon>Endopterygota</taxon>
        <taxon>Hymenoptera</taxon>
        <taxon>Apocrita</taxon>
        <taxon>Aculeata</taxon>
        <taxon>Formicoidea</taxon>
        <taxon>Formicidae</taxon>
        <taxon>Myrmicinae</taxon>
        <taxon>Mycetomoellerius</taxon>
    </lineage>
</organism>
<evidence type="ECO:0000313" key="2">
    <source>
        <dbReference type="Proteomes" id="UP000075809"/>
    </source>
</evidence>
<sequence length="113" mass="13340">MIKLRNIFFRQVFSLNVQYFEFETCIVTVRFLRIFNHGHLNITFESRDGKSILFVISPGPQPISIHIPDLLFRSLANSSITIDMAHFCISFEEAYFAGFVMFDCLHYHTLRHY</sequence>
<accession>A0A151X7R2</accession>
<proteinExistence type="predicted"/>
<reference evidence="1 2" key="1">
    <citation type="submission" date="2015-09" db="EMBL/GenBank/DDBJ databases">
        <title>Trachymyrmex zeteki WGS genome.</title>
        <authorList>
            <person name="Nygaard S."/>
            <person name="Hu H."/>
            <person name="Boomsma J."/>
            <person name="Zhang G."/>
        </authorList>
    </citation>
    <scope>NUCLEOTIDE SEQUENCE [LARGE SCALE GENOMIC DNA]</scope>
    <source>
        <strain evidence="1">Tzet28-1</strain>
        <tissue evidence="1">Whole body</tissue>
    </source>
</reference>
<dbReference type="AlphaFoldDB" id="A0A151X7R2"/>
<dbReference type="EMBL" id="KQ982439">
    <property type="protein sequence ID" value="KYQ56403.1"/>
    <property type="molecule type" value="Genomic_DNA"/>
</dbReference>
<evidence type="ECO:0000313" key="1">
    <source>
        <dbReference type="EMBL" id="KYQ56403.1"/>
    </source>
</evidence>
<dbReference type="Proteomes" id="UP000075809">
    <property type="component" value="Unassembled WGS sequence"/>
</dbReference>